<feature type="transmembrane region" description="Helical" evidence="6">
    <location>
        <begin position="40"/>
        <end position="62"/>
    </location>
</feature>
<feature type="region of interest" description="Disordered" evidence="5">
    <location>
        <begin position="168"/>
        <end position="192"/>
    </location>
</feature>
<keyword evidence="9" id="KW-1185">Reference proteome</keyword>
<organism evidence="8 9">
    <name type="scientific">Actinomadura barringtoniae</name>
    <dbReference type="NCBI Taxonomy" id="1427535"/>
    <lineage>
        <taxon>Bacteria</taxon>
        <taxon>Bacillati</taxon>
        <taxon>Actinomycetota</taxon>
        <taxon>Actinomycetes</taxon>
        <taxon>Streptosporangiales</taxon>
        <taxon>Thermomonosporaceae</taxon>
        <taxon>Actinomadura</taxon>
    </lineage>
</organism>
<evidence type="ECO:0000313" key="8">
    <source>
        <dbReference type="EMBL" id="MBO2454665.1"/>
    </source>
</evidence>
<evidence type="ECO:0000256" key="5">
    <source>
        <dbReference type="SAM" id="MobiDB-lite"/>
    </source>
</evidence>
<feature type="transmembrane region" description="Helical" evidence="6">
    <location>
        <begin position="141"/>
        <end position="162"/>
    </location>
</feature>
<evidence type="ECO:0000256" key="1">
    <source>
        <dbReference type="ARBA" id="ARBA00004141"/>
    </source>
</evidence>
<keyword evidence="3 6" id="KW-1133">Transmembrane helix</keyword>
<protein>
    <submittedName>
        <fullName evidence="8">Ferric reductase-like transmembrane domain-containing protein</fullName>
    </submittedName>
</protein>
<evidence type="ECO:0000256" key="3">
    <source>
        <dbReference type="ARBA" id="ARBA00022989"/>
    </source>
</evidence>
<dbReference type="InterPro" id="IPR013130">
    <property type="entry name" value="Fe3_Rdtase_TM_dom"/>
</dbReference>
<evidence type="ECO:0000256" key="4">
    <source>
        <dbReference type="ARBA" id="ARBA00023136"/>
    </source>
</evidence>
<feature type="domain" description="Ferric oxidoreductase" evidence="7">
    <location>
        <begin position="10"/>
        <end position="127"/>
    </location>
</feature>
<name>A0A939PL78_9ACTN</name>
<dbReference type="Proteomes" id="UP000669179">
    <property type="component" value="Unassembled WGS sequence"/>
</dbReference>
<dbReference type="AlphaFoldDB" id="A0A939PL78"/>
<evidence type="ECO:0000256" key="2">
    <source>
        <dbReference type="ARBA" id="ARBA00022692"/>
    </source>
</evidence>
<accession>A0A939PL78</accession>
<evidence type="ECO:0000313" key="9">
    <source>
        <dbReference type="Proteomes" id="UP000669179"/>
    </source>
</evidence>
<feature type="transmembrane region" description="Helical" evidence="6">
    <location>
        <begin position="117"/>
        <end position="135"/>
    </location>
</feature>
<evidence type="ECO:0000256" key="6">
    <source>
        <dbReference type="SAM" id="Phobius"/>
    </source>
</evidence>
<gene>
    <name evidence="8" type="ORF">J4573_46785</name>
</gene>
<dbReference type="EMBL" id="JAGEOJ010000028">
    <property type="protein sequence ID" value="MBO2454665.1"/>
    <property type="molecule type" value="Genomic_DNA"/>
</dbReference>
<keyword evidence="2 6" id="KW-0812">Transmembrane</keyword>
<reference evidence="8" key="1">
    <citation type="submission" date="2021-03" db="EMBL/GenBank/DDBJ databases">
        <authorList>
            <person name="Kanchanasin P."/>
            <person name="Saeng-In P."/>
            <person name="Phongsopitanun W."/>
            <person name="Yuki M."/>
            <person name="Kudo T."/>
            <person name="Ohkuma M."/>
            <person name="Tanasupawat S."/>
        </authorList>
    </citation>
    <scope>NUCLEOTIDE SEQUENCE</scope>
    <source>
        <strain evidence="8">GKU 128</strain>
    </source>
</reference>
<feature type="transmembrane region" description="Helical" evidence="6">
    <location>
        <begin position="84"/>
        <end position="105"/>
    </location>
</feature>
<feature type="transmembrane region" description="Helical" evidence="6">
    <location>
        <begin position="6"/>
        <end position="28"/>
    </location>
</feature>
<dbReference type="RefSeq" id="WP_208262895.1">
    <property type="nucleotide sequence ID" value="NZ_JAGEOJ010000028.1"/>
</dbReference>
<dbReference type="GO" id="GO:0016020">
    <property type="term" value="C:membrane"/>
    <property type="evidence" value="ECO:0007669"/>
    <property type="project" value="UniProtKB-SubCell"/>
</dbReference>
<keyword evidence="4 6" id="KW-0472">Membrane</keyword>
<evidence type="ECO:0000259" key="7">
    <source>
        <dbReference type="Pfam" id="PF01794"/>
    </source>
</evidence>
<comment type="subcellular location">
    <subcellularLocation>
        <location evidence="1">Membrane</location>
        <topology evidence="1">Multi-pass membrane protein</topology>
    </subcellularLocation>
</comment>
<proteinExistence type="predicted"/>
<sequence length="192" mass="20326">MALWFAARAFGLVSLTLLTAVMVLGLLVAGRPRRSYVVTALHRSLALMSVALIALHVATVVLDGYVPVGWIDAVVPFMSSYERFWQGLGTVAIDVLLALVVTSLLRGRLGPRAWRAVHWLAYLCWPVALVHALGIGTDSVIVMGVAAASVVAVGVAAVVRLSRGRRTAARRRPAGSGRGQEHGRAMVAGGAR</sequence>
<comment type="caution">
    <text evidence="8">The sequence shown here is derived from an EMBL/GenBank/DDBJ whole genome shotgun (WGS) entry which is preliminary data.</text>
</comment>
<dbReference type="Pfam" id="PF01794">
    <property type="entry name" value="Ferric_reduct"/>
    <property type="match status" value="1"/>
</dbReference>